<evidence type="ECO:0000256" key="4">
    <source>
        <dbReference type="ARBA" id="ARBA00022801"/>
    </source>
</evidence>
<keyword evidence="3" id="KW-0540">Nuclease</keyword>
<evidence type="ECO:0000313" key="9">
    <source>
        <dbReference type="EMBL" id="QKD81835.1"/>
    </source>
</evidence>
<dbReference type="RefSeq" id="WP_172354223.1">
    <property type="nucleotide sequence ID" value="NZ_CP053661.1"/>
</dbReference>
<dbReference type="PANTHER" id="PTHR30255">
    <property type="entry name" value="SINGLE-STRANDED-DNA-SPECIFIC EXONUCLEASE RECJ"/>
    <property type="match status" value="1"/>
</dbReference>
<dbReference type="PANTHER" id="PTHR30255:SF2">
    <property type="entry name" value="SINGLE-STRANDED-DNA-SPECIFIC EXONUCLEASE RECJ"/>
    <property type="match status" value="1"/>
</dbReference>
<dbReference type="InterPro" id="IPR051673">
    <property type="entry name" value="SSDNA_exonuclease_RecJ"/>
</dbReference>
<evidence type="ECO:0000256" key="2">
    <source>
        <dbReference type="ARBA" id="ARBA00019841"/>
    </source>
</evidence>
<feature type="domain" description="DHHA1" evidence="7">
    <location>
        <begin position="365"/>
        <end position="478"/>
    </location>
</feature>
<dbReference type="Gene3D" id="3.90.1640.30">
    <property type="match status" value="1"/>
</dbReference>
<dbReference type="InterPro" id="IPR001667">
    <property type="entry name" value="DDH_dom"/>
</dbReference>
<feature type="domain" description="RecJ OB" evidence="8">
    <location>
        <begin position="494"/>
        <end position="602"/>
    </location>
</feature>
<dbReference type="InterPro" id="IPR041122">
    <property type="entry name" value="RecJ_OB"/>
</dbReference>
<dbReference type="InterPro" id="IPR003156">
    <property type="entry name" value="DHHA1_dom"/>
</dbReference>
<sequence>MAESAIWQLPPDESPSAEFVQAAAEYAPAGMATYAAQLLWQRGIRDPAALAGWLNPDCYSPTSPFAFGEEMQRAIARLKLAYERQEAIAIWGDFDADGITATAVLWDGLGQFFSQGDRLSYVIPNRLTESHGLTHSGIERLAAAGVRLIVTCDTGSTSLAEIDHANRLGLDVIVTDHHTLLAQRPPVVAIVNPRSLPADHPLATLSGVAVAYKLVEALYETLPDVPTRPLDTLLDLVAIGLIADLVELRGDCRYLAQRGIAQLQKNQDVATAPRPGVAMLLEFCKRAGDRPTDISFGLGPRINAISRIQGDARDGVELLTSRDESCCRQLAEAAELANARRRALQQDLFKQVSARLSQMDLSTTGVIVLEDPQWPVGILGLVAGQVAQEYGRPTILLSSAALLAASKPAASDAASSLPDHVKLARGSARSVNSIDLYELMGSQQHLLSGFGGHPLAAGLSLPLENIPLFADGINRQLRQQVGISGAIAPLLLPVDLIVTVGQLGKDLFQTLKLLEPCGMGNPTPNLLIRQGRFENVRNENIRDFKQRKVRYIKTEFDLVDETGQFHGVWWGHYRDEMPPGPCDAVVQLDFNPFRKRYEVRLVAVRPAADEWAAMVPAEPDWLLDWRGQTELPAGAADAEKVLVMTDCPTQWDDLRVWGRQARHDGKRLAIAYQTPPAVDPLESWQTLVGLAKYLSRTGQVATRSQLLRKLGLGDRPLRAGIQALQALGMTVSALPDGLRFQWHPADLSTQSPTAAQVNQTIEAFLSAVEEEQFRRQYFATVPAETIRAIAS</sequence>
<feature type="domain" description="DDH" evidence="6">
    <location>
        <begin position="88"/>
        <end position="240"/>
    </location>
</feature>
<dbReference type="EMBL" id="CP053661">
    <property type="protein sequence ID" value="QKD81835.1"/>
    <property type="molecule type" value="Genomic_DNA"/>
</dbReference>
<evidence type="ECO:0000259" key="6">
    <source>
        <dbReference type="Pfam" id="PF01368"/>
    </source>
</evidence>
<evidence type="ECO:0000259" key="8">
    <source>
        <dbReference type="Pfam" id="PF17768"/>
    </source>
</evidence>
<dbReference type="NCBIfam" id="TIGR00644">
    <property type="entry name" value="recJ"/>
    <property type="match status" value="1"/>
</dbReference>
<dbReference type="Pfam" id="PF01368">
    <property type="entry name" value="DHH"/>
    <property type="match status" value="1"/>
</dbReference>
<keyword evidence="5 9" id="KW-0269">Exonuclease</keyword>
<comment type="similarity">
    <text evidence="1">Belongs to the RecJ family.</text>
</comment>
<organism evidence="9 10">
    <name type="scientific">Thermoleptolyngbya sichuanensis A183</name>
    <dbReference type="NCBI Taxonomy" id="2737172"/>
    <lineage>
        <taxon>Bacteria</taxon>
        <taxon>Bacillati</taxon>
        <taxon>Cyanobacteriota</taxon>
        <taxon>Cyanophyceae</taxon>
        <taxon>Oculatellales</taxon>
        <taxon>Oculatellaceae</taxon>
        <taxon>Thermoleptolyngbya</taxon>
        <taxon>Thermoleptolyngbya sichuanensis</taxon>
    </lineage>
</organism>
<dbReference type="KEGG" id="theu:HPC62_06160"/>
<dbReference type="Pfam" id="PF17768">
    <property type="entry name" value="RecJ_OB"/>
    <property type="match status" value="1"/>
</dbReference>
<reference evidence="9 10" key="1">
    <citation type="submission" date="2020-05" db="EMBL/GenBank/DDBJ databases">
        <title>Complete genome sequence of of a novel Thermoleptolyngbya strain isolated from hot springs of Ganzi, Sichuan China.</title>
        <authorList>
            <person name="Tang J."/>
            <person name="Daroch M."/>
            <person name="Li L."/>
            <person name="Waleron K."/>
            <person name="Waleron M."/>
            <person name="Waleron M."/>
        </authorList>
    </citation>
    <scope>NUCLEOTIDE SEQUENCE [LARGE SCALE GENOMIC DNA]</scope>
    <source>
        <strain evidence="9 10">PKUAC-SCTA183</strain>
    </source>
</reference>
<evidence type="ECO:0000256" key="5">
    <source>
        <dbReference type="ARBA" id="ARBA00022839"/>
    </source>
</evidence>
<dbReference type="GO" id="GO:0006310">
    <property type="term" value="P:DNA recombination"/>
    <property type="evidence" value="ECO:0007669"/>
    <property type="project" value="InterPro"/>
</dbReference>
<evidence type="ECO:0000256" key="3">
    <source>
        <dbReference type="ARBA" id="ARBA00022722"/>
    </source>
</evidence>
<protein>
    <recommendedName>
        <fullName evidence="2">Single-stranded-DNA-specific exonuclease RecJ</fullName>
    </recommendedName>
</protein>
<dbReference type="Proteomes" id="UP000505210">
    <property type="component" value="Chromosome"/>
</dbReference>
<evidence type="ECO:0000256" key="1">
    <source>
        <dbReference type="ARBA" id="ARBA00005915"/>
    </source>
</evidence>
<dbReference type="GO" id="GO:0006281">
    <property type="term" value="P:DNA repair"/>
    <property type="evidence" value="ECO:0007669"/>
    <property type="project" value="InterPro"/>
</dbReference>
<accession>A0A6M8BGY0</accession>
<evidence type="ECO:0000313" key="10">
    <source>
        <dbReference type="Proteomes" id="UP000505210"/>
    </source>
</evidence>
<dbReference type="GO" id="GO:0008409">
    <property type="term" value="F:5'-3' exonuclease activity"/>
    <property type="evidence" value="ECO:0007669"/>
    <property type="project" value="InterPro"/>
</dbReference>
<dbReference type="AlphaFoldDB" id="A0A6M8BGY0"/>
<name>A0A6M8BGY0_9CYAN</name>
<dbReference type="Pfam" id="PF02272">
    <property type="entry name" value="DHHA1"/>
    <property type="match status" value="1"/>
</dbReference>
<dbReference type="Gene3D" id="3.10.310.30">
    <property type="match status" value="1"/>
</dbReference>
<keyword evidence="4" id="KW-0378">Hydrolase</keyword>
<dbReference type="GO" id="GO:0003676">
    <property type="term" value="F:nucleic acid binding"/>
    <property type="evidence" value="ECO:0007669"/>
    <property type="project" value="InterPro"/>
</dbReference>
<dbReference type="SUPFAM" id="SSF64182">
    <property type="entry name" value="DHH phosphoesterases"/>
    <property type="match status" value="1"/>
</dbReference>
<evidence type="ECO:0000259" key="7">
    <source>
        <dbReference type="Pfam" id="PF02272"/>
    </source>
</evidence>
<gene>
    <name evidence="9" type="primary">recJ</name>
    <name evidence="9" type="ORF">HPC62_06160</name>
</gene>
<proteinExistence type="inferred from homology"/>
<dbReference type="InterPro" id="IPR004610">
    <property type="entry name" value="RecJ"/>
</dbReference>
<dbReference type="InterPro" id="IPR038763">
    <property type="entry name" value="DHH_sf"/>
</dbReference>
<keyword evidence="10" id="KW-1185">Reference proteome</keyword>